<dbReference type="Proteomes" id="UP000191285">
    <property type="component" value="Unassembled WGS sequence"/>
</dbReference>
<sequence length="36" mass="4362">MSIHWKSIKQRVSSFWESQRVSMAAKADRWDEYDDS</sequence>
<dbReference type="AlphaFoldDB" id="A0A1V6TTT1"/>
<accession>A0A1V6TTT1</accession>
<organism evidence="1 2">
    <name type="scientific">Penicillium steckii</name>
    <dbReference type="NCBI Taxonomy" id="303698"/>
    <lineage>
        <taxon>Eukaryota</taxon>
        <taxon>Fungi</taxon>
        <taxon>Dikarya</taxon>
        <taxon>Ascomycota</taxon>
        <taxon>Pezizomycotina</taxon>
        <taxon>Eurotiomycetes</taxon>
        <taxon>Eurotiomycetidae</taxon>
        <taxon>Eurotiales</taxon>
        <taxon>Aspergillaceae</taxon>
        <taxon>Penicillium</taxon>
    </lineage>
</organism>
<protein>
    <submittedName>
        <fullName evidence="1">Uncharacterized protein</fullName>
    </submittedName>
</protein>
<gene>
    <name evidence="1" type="ORF">PENSTE_c002G07151</name>
</gene>
<reference evidence="2" key="1">
    <citation type="journal article" date="2017" name="Nat. Microbiol.">
        <title>Global analysis of biosynthetic gene clusters reveals vast potential of secondary metabolite production in Penicillium species.</title>
        <authorList>
            <person name="Nielsen J.C."/>
            <person name="Grijseels S."/>
            <person name="Prigent S."/>
            <person name="Ji B."/>
            <person name="Dainat J."/>
            <person name="Nielsen K.F."/>
            <person name="Frisvad J.C."/>
            <person name="Workman M."/>
            <person name="Nielsen J."/>
        </authorList>
    </citation>
    <scope>NUCLEOTIDE SEQUENCE [LARGE SCALE GENOMIC DNA]</scope>
    <source>
        <strain evidence="2">IBT 24891</strain>
    </source>
</reference>
<name>A0A1V6TTT1_9EURO</name>
<evidence type="ECO:0000313" key="1">
    <source>
        <dbReference type="EMBL" id="OQE29777.1"/>
    </source>
</evidence>
<keyword evidence="2" id="KW-1185">Reference proteome</keyword>
<proteinExistence type="predicted"/>
<dbReference type="EMBL" id="MLKD01000002">
    <property type="protein sequence ID" value="OQE29777.1"/>
    <property type="molecule type" value="Genomic_DNA"/>
</dbReference>
<comment type="caution">
    <text evidence="1">The sequence shown here is derived from an EMBL/GenBank/DDBJ whole genome shotgun (WGS) entry which is preliminary data.</text>
</comment>
<evidence type="ECO:0000313" key="2">
    <source>
        <dbReference type="Proteomes" id="UP000191285"/>
    </source>
</evidence>